<dbReference type="Proteomes" id="UP000279860">
    <property type="component" value="Unassembled WGS sequence"/>
</dbReference>
<evidence type="ECO:0000256" key="1">
    <source>
        <dbReference type="ARBA" id="ARBA00004196"/>
    </source>
</evidence>
<feature type="chain" id="PRO_5018120379" evidence="5">
    <location>
        <begin position="22"/>
        <end position="689"/>
    </location>
</feature>
<keyword evidence="5" id="KW-0732">Signal</keyword>
<evidence type="ECO:0000256" key="3">
    <source>
        <dbReference type="ARBA" id="ARBA00023157"/>
    </source>
</evidence>
<feature type="signal peptide" evidence="5">
    <location>
        <begin position="1"/>
        <end position="21"/>
    </location>
</feature>
<dbReference type="InterPro" id="IPR036249">
    <property type="entry name" value="Thioredoxin-like_sf"/>
</dbReference>
<dbReference type="PROSITE" id="PS51352">
    <property type="entry name" value="THIOREDOXIN_2"/>
    <property type="match status" value="1"/>
</dbReference>
<evidence type="ECO:0000259" key="6">
    <source>
        <dbReference type="PROSITE" id="PS51352"/>
    </source>
</evidence>
<keyword evidence="2" id="KW-0201">Cytochrome c-type biogenesis</keyword>
<organism evidence="7 8">
    <name type="scientific">Tannerella forsythia</name>
    <name type="common">Bacteroides forsythus</name>
    <dbReference type="NCBI Taxonomy" id="28112"/>
    <lineage>
        <taxon>Bacteria</taxon>
        <taxon>Pseudomonadati</taxon>
        <taxon>Bacteroidota</taxon>
        <taxon>Bacteroidia</taxon>
        <taxon>Bacteroidales</taxon>
        <taxon>Tannerellaceae</taxon>
        <taxon>Tannerella</taxon>
    </lineage>
</organism>
<dbReference type="SUPFAM" id="SSF52833">
    <property type="entry name" value="Thioredoxin-like"/>
    <property type="match status" value="1"/>
</dbReference>
<dbReference type="GO" id="GO:0017004">
    <property type="term" value="P:cytochrome complex assembly"/>
    <property type="evidence" value="ECO:0007669"/>
    <property type="project" value="UniProtKB-KW"/>
</dbReference>
<keyword evidence="4" id="KW-0676">Redox-active center</keyword>
<comment type="caution">
    <text evidence="7">The sequence shown here is derived from an EMBL/GenBank/DDBJ whole genome shotgun (WGS) entry which is preliminary data.</text>
</comment>
<sequence length="689" mass="78502">MKRIYMMIAWVSVFIASGMQAQTKTVERPPVMYGNTHLVEFSKVTLSDTATVLDVETTYQPGYSIKIASDTYLKAGDKKYMVRHGEGLTLDSLFWMPQSGQASFKLVFEPLPLNTPMFDFMEGDCESCFKVYGVDLVNPRLQLPPIPEEFARKHQPEENFVPGFEEGEARISGKLLGYMSDPDEIKLLYTDPLIGNKVELSMPIAPDGTFGTSFRLHSPVHVYLLSSTRLFPIKVAPGKESKVLIHLPELYRRNSRLFKDSESYGEPFYYAGYLAGLNTELNDPRISRAVEEQQIDSIIDMDIHAYKQYVIRKYEEAVAHNDALDISPLAKNVLRAEAAFQVQNKLTFPDVALSEAYAKKHNLSPREVTKQYTRAVKPQGYNEFLRLLPYDRSELLLVPNVWYGIQNLAYASPENVGLLDALRYLTAHEKVAAEDRNVLNAYIEAMEKNEKFTDQQSLEAVYTKYKKLVDAYNKEYLGPRYLTKMWNTDKAFLLDLVSAQQICAGLKDFELLTDEQKAELETLPPAIARIITDENSRLLARIEENKRKTGFTILDVPQSPDETLFVEMLKQFKGKVVLVDMWATWCGPCRIANKEMEPIKAQLADKDVVFLYLASENSPENTWKNMIADIKGQHYRVNKAQWDYLSKSLNARGVPTYVIIDREGNHAYHSNGYPGAEVIKSELLKALEK</sequence>
<proteinExistence type="predicted"/>
<dbReference type="AlphaFoldDB" id="A0A3P1Z396"/>
<dbReference type="InterPro" id="IPR050553">
    <property type="entry name" value="Thioredoxin_ResA/DsbE_sf"/>
</dbReference>
<dbReference type="InterPro" id="IPR013740">
    <property type="entry name" value="Redoxin"/>
</dbReference>
<feature type="domain" description="Thioredoxin" evidence="6">
    <location>
        <begin position="517"/>
        <end position="689"/>
    </location>
</feature>
<evidence type="ECO:0000256" key="4">
    <source>
        <dbReference type="ARBA" id="ARBA00023284"/>
    </source>
</evidence>
<dbReference type="RefSeq" id="WP_124789700.1">
    <property type="nucleotide sequence ID" value="NZ_RQYN01000013.1"/>
</dbReference>
<accession>A0A3P1Z396</accession>
<gene>
    <name evidence="7" type="ORF">EII41_05105</name>
</gene>
<dbReference type="Gene3D" id="3.40.30.10">
    <property type="entry name" value="Glutaredoxin"/>
    <property type="match status" value="1"/>
</dbReference>
<dbReference type="GO" id="GO:0030313">
    <property type="term" value="C:cell envelope"/>
    <property type="evidence" value="ECO:0007669"/>
    <property type="project" value="UniProtKB-SubCell"/>
</dbReference>
<keyword evidence="3" id="KW-1015">Disulfide bond</keyword>
<evidence type="ECO:0000256" key="5">
    <source>
        <dbReference type="SAM" id="SignalP"/>
    </source>
</evidence>
<comment type="subcellular location">
    <subcellularLocation>
        <location evidence="1">Cell envelope</location>
    </subcellularLocation>
</comment>
<dbReference type="CDD" id="cd02966">
    <property type="entry name" value="TlpA_like_family"/>
    <property type="match status" value="1"/>
</dbReference>
<dbReference type="PANTHER" id="PTHR42852">
    <property type="entry name" value="THIOL:DISULFIDE INTERCHANGE PROTEIN DSBE"/>
    <property type="match status" value="1"/>
</dbReference>
<protein>
    <submittedName>
        <fullName evidence="7">TlpA family protein disulfide reductase</fullName>
    </submittedName>
</protein>
<dbReference type="InterPro" id="IPR013766">
    <property type="entry name" value="Thioredoxin_domain"/>
</dbReference>
<dbReference type="EMBL" id="RQYN01000013">
    <property type="protein sequence ID" value="RRD76586.1"/>
    <property type="molecule type" value="Genomic_DNA"/>
</dbReference>
<name>A0A3P1Z396_TANFO</name>
<evidence type="ECO:0000256" key="2">
    <source>
        <dbReference type="ARBA" id="ARBA00022748"/>
    </source>
</evidence>
<evidence type="ECO:0000313" key="8">
    <source>
        <dbReference type="Proteomes" id="UP000279860"/>
    </source>
</evidence>
<reference evidence="7 8" key="1">
    <citation type="submission" date="2018-11" db="EMBL/GenBank/DDBJ databases">
        <title>Genomes From Bacteria Associated with the Canine Oral Cavity: a Test Case for Automated Genome-Based Taxonomic Assignment.</title>
        <authorList>
            <person name="Coil D.A."/>
            <person name="Jospin G."/>
            <person name="Darling A.E."/>
            <person name="Wallis C."/>
            <person name="Davis I.J."/>
            <person name="Harris S."/>
            <person name="Eisen J.A."/>
            <person name="Holcombe L.J."/>
            <person name="O'Flynn C."/>
        </authorList>
    </citation>
    <scope>NUCLEOTIDE SEQUENCE [LARGE SCALE GENOMIC DNA]</scope>
    <source>
        <strain evidence="7 8">OH1426_COT-023</strain>
    </source>
</reference>
<evidence type="ECO:0000313" key="7">
    <source>
        <dbReference type="EMBL" id="RRD76586.1"/>
    </source>
</evidence>
<dbReference type="PANTHER" id="PTHR42852:SF6">
    <property type="entry name" value="THIOL:DISULFIDE INTERCHANGE PROTEIN DSBE"/>
    <property type="match status" value="1"/>
</dbReference>
<dbReference type="GO" id="GO:0016491">
    <property type="term" value="F:oxidoreductase activity"/>
    <property type="evidence" value="ECO:0007669"/>
    <property type="project" value="InterPro"/>
</dbReference>
<dbReference type="Pfam" id="PF08534">
    <property type="entry name" value="Redoxin"/>
    <property type="match status" value="1"/>
</dbReference>